<evidence type="ECO:0000313" key="1">
    <source>
        <dbReference type="EMBL" id="RMD14294.1"/>
    </source>
</evidence>
<dbReference type="EMBL" id="RDRE01000129">
    <property type="protein sequence ID" value="RMD14294.1"/>
    <property type="molecule type" value="Genomic_DNA"/>
</dbReference>
<name>A0ABX9UH35_9CORY</name>
<protein>
    <recommendedName>
        <fullName evidence="3">Integrase catalytic domain-containing protein</fullName>
    </recommendedName>
</protein>
<keyword evidence="2" id="KW-1185">Reference proteome</keyword>
<accession>A0ABX9UH35</accession>
<comment type="caution">
    <text evidence="1">The sequence shown here is derived from an EMBL/GenBank/DDBJ whole genome shotgun (WGS) entry which is preliminary data.</text>
</comment>
<proteinExistence type="predicted"/>
<reference evidence="1 2" key="1">
    <citation type="submission" date="2018-10" db="EMBL/GenBank/DDBJ databases">
        <title>Whole genome sequence of Corynebacterium gottingense DSM 130494T.</title>
        <authorList>
            <person name="Bernier A.-M."/>
            <person name="Bernard K."/>
        </authorList>
    </citation>
    <scope>NUCLEOTIDE SEQUENCE [LARGE SCALE GENOMIC DNA]</scope>
    <source>
        <strain evidence="1 2">DSM 103494</strain>
    </source>
</reference>
<gene>
    <name evidence="1" type="ORF">EAW56_12180</name>
</gene>
<evidence type="ECO:0000313" key="2">
    <source>
        <dbReference type="Proteomes" id="UP000266886"/>
    </source>
</evidence>
<sequence>MPKEPDCDWPQDDDPPCDQWLGLGRFPEQGQHQRWVHWWNAKRLHETLDYDTPQEVEAEYYLTQPINTGP</sequence>
<dbReference type="Proteomes" id="UP000266886">
    <property type="component" value="Unassembled WGS sequence"/>
</dbReference>
<evidence type="ECO:0008006" key="3">
    <source>
        <dbReference type="Google" id="ProtNLM"/>
    </source>
</evidence>
<organism evidence="1 2">
    <name type="scientific">Corynebacterium gottingense</name>
    <dbReference type="NCBI Taxonomy" id="2041036"/>
    <lineage>
        <taxon>Bacteria</taxon>
        <taxon>Bacillati</taxon>
        <taxon>Actinomycetota</taxon>
        <taxon>Actinomycetes</taxon>
        <taxon>Mycobacteriales</taxon>
        <taxon>Corynebacteriaceae</taxon>
        <taxon>Corynebacterium</taxon>
    </lineage>
</organism>